<dbReference type="InterPro" id="IPR017026">
    <property type="entry name" value="ImuA"/>
</dbReference>
<name>A0A8J3GMI8_9HYPH</name>
<reference evidence="2" key="2">
    <citation type="submission" date="2020-09" db="EMBL/GenBank/DDBJ databases">
        <authorList>
            <person name="Sun Q."/>
            <person name="Kim S."/>
        </authorList>
    </citation>
    <scope>NUCLEOTIDE SEQUENCE</scope>
    <source>
        <strain evidence="2">KCTC 42249</strain>
    </source>
</reference>
<keyword evidence="3" id="KW-1185">Reference proteome</keyword>
<feature type="region of interest" description="Disordered" evidence="1">
    <location>
        <begin position="235"/>
        <end position="254"/>
    </location>
</feature>
<proteinExistence type="predicted"/>
<sequence length="254" mass="27110">MGALTEIHAPTARAAGAAAAFVLALGSRLLQREPQKHLPLLWLGTTEAFSEGGLPYAAGIRETFGIAPQRLLFAEAPKLGDTLWIGEEAARLPDLAGVILELRGNPRMLDLTATRRLHRRAQAAGRPVFLLRQSAEQTPTAAPVRLLVSPAPAALRQTLDGPLRGSLGPPGLELTVAKSRIARPGTFTLEWNPHERRLQLRNDPLSNQAANRPSRAYPTVPGSVVSLSVDRQDLAPAPGKVMGFPAPERRAAGG</sequence>
<organism evidence="2 3">
    <name type="scientific">Tianweitania populi</name>
    <dbReference type="NCBI Taxonomy" id="1607949"/>
    <lineage>
        <taxon>Bacteria</taxon>
        <taxon>Pseudomonadati</taxon>
        <taxon>Pseudomonadota</taxon>
        <taxon>Alphaproteobacteria</taxon>
        <taxon>Hyphomicrobiales</taxon>
        <taxon>Phyllobacteriaceae</taxon>
        <taxon>Tianweitania</taxon>
    </lineage>
</organism>
<evidence type="ECO:0000313" key="3">
    <source>
        <dbReference type="Proteomes" id="UP000630142"/>
    </source>
</evidence>
<dbReference type="EMBL" id="BMZQ01000002">
    <property type="protein sequence ID" value="GHD17470.1"/>
    <property type="molecule type" value="Genomic_DNA"/>
</dbReference>
<reference evidence="2" key="1">
    <citation type="journal article" date="2014" name="Int. J. Syst. Evol. Microbiol.">
        <title>Complete genome sequence of Corynebacterium casei LMG S-19264T (=DSM 44701T), isolated from a smear-ripened cheese.</title>
        <authorList>
            <consortium name="US DOE Joint Genome Institute (JGI-PGF)"/>
            <person name="Walter F."/>
            <person name="Albersmeier A."/>
            <person name="Kalinowski J."/>
            <person name="Ruckert C."/>
        </authorList>
    </citation>
    <scope>NUCLEOTIDE SEQUENCE</scope>
    <source>
        <strain evidence="2">KCTC 42249</strain>
    </source>
</reference>
<evidence type="ECO:0008006" key="4">
    <source>
        <dbReference type="Google" id="ProtNLM"/>
    </source>
</evidence>
<dbReference type="SUPFAM" id="SSF52540">
    <property type="entry name" value="P-loop containing nucleoside triphosphate hydrolases"/>
    <property type="match status" value="1"/>
</dbReference>
<accession>A0A8J3GMI8</accession>
<dbReference type="PIRSF" id="PIRSF034285">
    <property type="entry name" value="UCP034285"/>
    <property type="match status" value="1"/>
</dbReference>
<gene>
    <name evidence="2" type="ORF">GCM10016234_26660</name>
</gene>
<comment type="caution">
    <text evidence="2">The sequence shown here is derived from an EMBL/GenBank/DDBJ whole genome shotgun (WGS) entry which is preliminary data.</text>
</comment>
<evidence type="ECO:0000313" key="2">
    <source>
        <dbReference type="EMBL" id="GHD17470.1"/>
    </source>
</evidence>
<dbReference type="InterPro" id="IPR027417">
    <property type="entry name" value="P-loop_NTPase"/>
</dbReference>
<protein>
    <recommendedName>
        <fullName evidence="4">Translesion DNA synthesis-associated protein ImuA</fullName>
    </recommendedName>
</protein>
<dbReference type="Gene3D" id="3.40.50.300">
    <property type="entry name" value="P-loop containing nucleotide triphosphate hydrolases"/>
    <property type="match status" value="1"/>
</dbReference>
<dbReference type="Proteomes" id="UP000630142">
    <property type="component" value="Unassembled WGS sequence"/>
</dbReference>
<dbReference type="AlphaFoldDB" id="A0A8J3GMI8"/>
<evidence type="ECO:0000256" key="1">
    <source>
        <dbReference type="SAM" id="MobiDB-lite"/>
    </source>
</evidence>